<keyword evidence="2" id="KW-0378">Hydrolase</keyword>
<protein>
    <submittedName>
        <fullName evidence="6">Thioesterase/thiol ester dehydrase-isomerase</fullName>
    </submittedName>
</protein>
<dbReference type="PANTHER" id="PTHR11066:SF34">
    <property type="entry name" value="ACYL-COENZYME A THIOESTERASE 8"/>
    <property type="match status" value="1"/>
</dbReference>
<evidence type="ECO:0000256" key="1">
    <source>
        <dbReference type="ARBA" id="ARBA00006538"/>
    </source>
</evidence>
<evidence type="ECO:0000256" key="3">
    <source>
        <dbReference type="SAM" id="MobiDB-lite"/>
    </source>
</evidence>
<keyword evidence="7" id="KW-1185">Reference proteome</keyword>
<dbReference type="GO" id="GO:0016853">
    <property type="term" value="F:isomerase activity"/>
    <property type="evidence" value="ECO:0007669"/>
    <property type="project" value="UniProtKB-KW"/>
</dbReference>
<dbReference type="EMBL" id="ML220113">
    <property type="protein sequence ID" value="TGZ83824.1"/>
    <property type="molecule type" value="Genomic_DNA"/>
</dbReference>
<evidence type="ECO:0000313" key="6">
    <source>
        <dbReference type="EMBL" id="TGZ83824.1"/>
    </source>
</evidence>
<evidence type="ECO:0000259" key="4">
    <source>
        <dbReference type="Pfam" id="PF13622"/>
    </source>
</evidence>
<name>A0A4S2N4B5_9PEZI</name>
<dbReference type="InterPro" id="IPR049450">
    <property type="entry name" value="ACOT8-like_C"/>
</dbReference>
<reference evidence="6 7" key="1">
    <citation type="submission" date="2019-04" db="EMBL/GenBank/DDBJ databases">
        <title>Comparative genomics and transcriptomics to analyze fruiting body development in filamentous ascomycetes.</title>
        <authorList>
            <consortium name="DOE Joint Genome Institute"/>
            <person name="Lutkenhaus R."/>
            <person name="Traeger S."/>
            <person name="Breuer J."/>
            <person name="Kuo A."/>
            <person name="Lipzen A."/>
            <person name="Pangilinan J."/>
            <person name="Dilworth D."/>
            <person name="Sandor L."/>
            <person name="Poggeler S."/>
            <person name="Barry K."/>
            <person name="Grigoriev I.V."/>
            <person name="Nowrousian M."/>
        </authorList>
    </citation>
    <scope>NUCLEOTIDE SEQUENCE [LARGE SCALE GENOMIC DNA]</scope>
    <source>
        <strain evidence="6 7">CBS 389.68</strain>
    </source>
</reference>
<dbReference type="SUPFAM" id="SSF54637">
    <property type="entry name" value="Thioesterase/thiol ester dehydrase-isomerase"/>
    <property type="match status" value="2"/>
</dbReference>
<dbReference type="Pfam" id="PF20789">
    <property type="entry name" value="4HBT_3C"/>
    <property type="match status" value="1"/>
</dbReference>
<dbReference type="Pfam" id="PF13622">
    <property type="entry name" value="4HBT_3"/>
    <property type="match status" value="1"/>
</dbReference>
<dbReference type="FunCoup" id="A0A4S2N4B5">
    <property type="interactions" value="157"/>
</dbReference>
<dbReference type="InParanoid" id="A0A4S2N4B5"/>
<dbReference type="InterPro" id="IPR042171">
    <property type="entry name" value="Acyl-CoA_hotdog"/>
</dbReference>
<keyword evidence="6" id="KW-0413">Isomerase</keyword>
<dbReference type="Proteomes" id="UP000298138">
    <property type="component" value="Unassembled WGS sequence"/>
</dbReference>
<feature type="region of interest" description="Disordered" evidence="3">
    <location>
        <begin position="1"/>
        <end position="27"/>
    </location>
</feature>
<dbReference type="GO" id="GO:0006637">
    <property type="term" value="P:acyl-CoA metabolic process"/>
    <property type="evidence" value="ECO:0007669"/>
    <property type="project" value="InterPro"/>
</dbReference>
<dbReference type="OrthoDB" id="68328at2759"/>
<feature type="domain" description="Acyl-CoA thioesterase-like N-terminal HotDog" evidence="4">
    <location>
        <begin position="53"/>
        <end position="137"/>
    </location>
</feature>
<dbReference type="CDD" id="cd03445">
    <property type="entry name" value="Thioesterase_II_repeat2"/>
    <property type="match status" value="1"/>
</dbReference>
<organism evidence="6 7">
    <name type="scientific">Ascodesmis nigricans</name>
    <dbReference type="NCBI Taxonomy" id="341454"/>
    <lineage>
        <taxon>Eukaryota</taxon>
        <taxon>Fungi</taxon>
        <taxon>Dikarya</taxon>
        <taxon>Ascomycota</taxon>
        <taxon>Pezizomycotina</taxon>
        <taxon>Pezizomycetes</taxon>
        <taxon>Pezizales</taxon>
        <taxon>Ascodesmidaceae</taxon>
        <taxon>Ascodesmis</taxon>
    </lineage>
</organism>
<dbReference type="CDD" id="cd03444">
    <property type="entry name" value="Thioesterase_II_repeat1"/>
    <property type="match status" value="1"/>
</dbReference>
<evidence type="ECO:0000313" key="7">
    <source>
        <dbReference type="Proteomes" id="UP000298138"/>
    </source>
</evidence>
<evidence type="ECO:0000256" key="2">
    <source>
        <dbReference type="ARBA" id="ARBA00022801"/>
    </source>
</evidence>
<dbReference type="STRING" id="341454.A0A4S2N4B5"/>
<proteinExistence type="inferred from homology"/>
<dbReference type="PANTHER" id="PTHR11066">
    <property type="entry name" value="ACYL-COA THIOESTERASE"/>
    <property type="match status" value="1"/>
</dbReference>
<dbReference type="AlphaFoldDB" id="A0A4S2N4B5"/>
<dbReference type="InterPro" id="IPR029069">
    <property type="entry name" value="HotDog_dom_sf"/>
</dbReference>
<dbReference type="InterPro" id="IPR049449">
    <property type="entry name" value="TesB_ACOT8-like_N"/>
</dbReference>
<dbReference type="Gene3D" id="2.40.160.210">
    <property type="entry name" value="Acyl-CoA thioesterase, double hotdog domain"/>
    <property type="match status" value="1"/>
</dbReference>
<comment type="similarity">
    <text evidence="1">Belongs to the C/M/P thioester hydrolase family.</text>
</comment>
<sequence>MSPLNNIRTRRSSHSATLKPPPPLDPSLSTIENSLQLTALPELGPNIFTNSRPQWQPTGARGIYGGSVIAQSLLAAMQTVPPEFHPHSMHCFFILAGNAAVPIIYHVDIVREGRSFQTRSVQARQQGRCIFTTTISFSLAVAPEEEEEVVEDAPRKRVVLHSVAMPGEVPGPEECENELHGIDRLLKEQRIDEEVAAAGREQFAKEPFEWRRVRTDQVNSGKKPADRVMRSWVRSKSPIVDPRMQYAGLAYFSDSWFIGTVGRVNREARRGNIGMMVSLDHTIWFHRPGLKVDSEWLLVENQSTWAGEERGLVHQKIWDQQGRLVASCAQEGMVRLKDGREGDEYVSDREQSKL</sequence>
<evidence type="ECO:0000259" key="5">
    <source>
        <dbReference type="Pfam" id="PF20789"/>
    </source>
</evidence>
<feature type="domain" description="Acyl-CoA thioesterase-like C-terminal" evidence="5">
    <location>
        <begin position="202"/>
        <end position="334"/>
    </location>
</feature>
<dbReference type="GO" id="GO:0005782">
    <property type="term" value="C:peroxisomal matrix"/>
    <property type="evidence" value="ECO:0007669"/>
    <property type="project" value="UniProtKB-SubCell"/>
</dbReference>
<dbReference type="InterPro" id="IPR003703">
    <property type="entry name" value="Acyl_CoA_thio"/>
</dbReference>
<gene>
    <name evidence="6" type="ORF">EX30DRAFT_338427</name>
</gene>
<accession>A0A4S2N4B5</accession>
<dbReference type="GO" id="GO:0009062">
    <property type="term" value="P:fatty acid catabolic process"/>
    <property type="evidence" value="ECO:0007669"/>
    <property type="project" value="TreeGrafter"/>
</dbReference>
<dbReference type="GO" id="GO:0047617">
    <property type="term" value="F:fatty acyl-CoA hydrolase activity"/>
    <property type="evidence" value="ECO:0007669"/>
    <property type="project" value="InterPro"/>
</dbReference>